<dbReference type="EMBL" id="VIIS01001742">
    <property type="protein sequence ID" value="KAF0293506.1"/>
    <property type="molecule type" value="Genomic_DNA"/>
</dbReference>
<comment type="caution">
    <text evidence="3">The sequence shown here is derived from an EMBL/GenBank/DDBJ whole genome shotgun (WGS) entry which is preliminary data.</text>
</comment>
<feature type="region of interest" description="Disordered" evidence="1">
    <location>
        <begin position="88"/>
        <end position="125"/>
    </location>
</feature>
<proteinExistence type="predicted"/>
<sequence length="211" mass="20754">MLMVSVLLTLTALSTGTLSGGGLSVSASGCAGPLCRLHQIKRRKEAAILKVLSPVGARDTLKPSRSGAAGDQPMAVIVPKERLPAAGAAAPPAAGADAAPAAAGPLTPSDPAGPAATLPPGGSRVQADAAVQQSTSGTVETTQVGAQVTAVRDTADDRRGVSVTGGLAVAGNLQVGTPFGSISISDAKAQTAQQSKTIPLPLLNGTLRSRQ</sequence>
<protein>
    <submittedName>
        <fullName evidence="3">Uncharacterized protein</fullName>
    </submittedName>
</protein>
<dbReference type="AlphaFoldDB" id="A0A6A4VGE9"/>
<accession>A0A6A4VGE9</accession>
<dbReference type="Proteomes" id="UP000440578">
    <property type="component" value="Unassembled WGS sequence"/>
</dbReference>
<feature type="chain" id="PRO_5025330269" evidence="2">
    <location>
        <begin position="20"/>
        <end position="211"/>
    </location>
</feature>
<feature type="signal peptide" evidence="2">
    <location>
        <begin position="1"/>
        <end position="19"/>
    </location>
</feature>
<feature type="compositionally biased region" description="Low complexity" evidence="1">
    <location>
        <begin position="112"/>
        <end position="122"/>
    </location>
</feature>
<evidence type="ECO:0000256" key="2">
    <source>
        <dbReference type="SAM" id="SignalP"/>
    </source>
</evidence>
<name>A0A6A4VGE9_AMPAM</name>
<evidence type="ECO:0000313" key="3">
    <source>
        <dbReference type="EMBL" id="KAF0293506.1"/>
    </source>
</evidence>
<reference evidence="3 4" key="1">
    <citation type="submission" date="2019-07" db="EMBL/GenBank/DDBJ databases">
        <title>Draft genome assembly of a fouling barnacle, Amphibalanus amphitrite (Darwin, 1854): The first reference genome for Thecostraca.</title>
        <authorList>
            <person name="Kim W."/>
        </authorList>
    </citation>
    <scope>NUCLEOTIDE SEQUENCE [LARGE SCALE GENOMIC DNA]</scope>
    <source>
        <strain evidence="3">SNU_AA5</strain>
        <tissue evidence="3">Soma without cirri and trophi</tissue>
    </source>
</reference>
<keyword evidence="2" id="KW-0732">Signal</keyword>
<keyword evidence="4" id="KW-1185">Reference proteome</keyword>
<organism evidence="3 4">
    <name type="scientific">Amphibalanus amphitrite</name>
    <name type="common">Striped barnacle</name>
    <name type="synonym">Balanus amphitrite</name>
    <dbReference type="NCBI Taxonomy" id="1232801"/>
    <lineage>
        <taxon>Eukaryota</taxon>
        <taxon>Metazoa</taxon>
        <taxon>Ecdysozoa</taxon>
        <taxon>Arthropoda</taxon>
        <taxon>Crustacea</taxon>
        <taxon>Multicrustacea</taxon>
        <taxon>Cirripedia</taxon>
        <taxon>Thoracica</taxon>
        <taxon>Thoracicalcarea</taxon>
        <taxon>Balanomorpha</taxon>
        <taxon>Balanoidea</taxon>
        <taxon>Balanidae</taxon>
        <taxon>Amphibalaninae</taxon>
        <taxon>Amphibalanus</taxon>
    </lineage>
</organism>
<evidence type="ECO:0000313" key="4">
    <source>
        <dbReference type="Proteomes" id="UP000440578"/>
    </source>
</evidence>
<feature type="compositionally biased region" description="Low complexity" evidence="1">
    <location>
        <begin position="88"/>
        <end position="105"/>
    </location>
</feature>
<gene>
    <name evidence="3" type="ORF">FJT64_000841</name>
</gene>
<evidence type="ECO:0000256" key="1">
    <source>
        <dbReference type="SAM" id="MobiDB-lite"/>
    </source>
</evidence>